<dbReference type="EMBL" id="SOFG01000023">
    <property type="protein sequence ID" value="TFB84117.1"/>
    <property type="molecule type" value="Genomic_DNA"/>
</dbReference>
<keyword evidence="1" id="KW-0472">Membrane</keyword>
<name>A0ABY2I965_9MICO</name>
<reference evidence="2 3" key="1">
    <citation type="submission" date="2019-03" db="EMBL/GenBank/DDBJ databases">
        <title>Genomics of glacier-inhabiting Cryobacterium strains.</title>
        <authorList>
            <person name="Liu Q."/>
            <person name="Xin Y.-H."/>
        </authorList>
    </citation>
    <scope>NUCLEOTIDE SEQUENCE [LARGE SCALE GENOMIC DNA]</scope>
    <source>
        <strain evidence="2 3">MDB2-B</strain>
    </source>
</reference>
<evidence type="ECO:0000313" key="2">
    <source>
        <dbReference type="EMBL" id="TFB84117.1"/>
    </source>
</evidence>
<keyword evidence="1" id="KW-1133">Transmembrane helix</keyword>
<dbReference type="Proteomes" id="UP000297608">
    <property type="component" value="Unassembled WGS sequence"/>
</dbReference>
<comment type="caution">
    <text evidence="2">The sequence shown here is derived from an EMBL/GenBank/DDBJ whole genome shotgun (WGS) entry which is preliminary data.</text>
</comment>
<gene>
    <name evidence="2" type="ORF">E3O44_16695</name>
</gene>
<dbReference type="RefSeq" id="WP_134535906.1">
    <property type="nucleotide sequence ID" value="NZ_SOFG01000023.1"/>
</dbReference>
<evidence type="ECO:0000256" key="1">
    <source>
        <dbReference type="SAM" id="Phobius"/>
    </source>
</evidence>
<feature type="transmembrane region" description="Helical" evidence="1">
    <location>
        <begin position="12"/>
        <end position="36"/>
    </location>
</feature>
<evidence type="ECO:0000313" key="3">
    <source>
        <dbReference type="Proteomes" id="UP000297608"/>
    </source>
</evidence>
<protein>
    <submittedName>
        <fullName evidence="2">Uncharacterized protein</fullName>
    </submittedName>
</protein>
<sequence length="59" mass="6302">MNPLVPTDLDVAFTTIAIIVGVALLVAVFAIATWLLSTDRVTFRASKRPHAGAIRSPRA</sequence>
<proteinExistence type="predicted"/>
<keyword evidence="1" id="KW-0812">Transmembrane</keyword>
<organism evidence="2 3">
    <name type="scientific">Cryobacterium algoricola</name>
    <dbReference type="NCBI Taxonomy" id="1259183"/>
    <lineage>
        <taxon>Bacteria</taxon>
        <taxon>Bacillati</taxon>
        <taxon>Actinomycetota</taxon>
        <taxon>Actinomycetes</taxon>
        <taxon>Micrococcales</taxon>
        <taxon>Microbacteriaceae</taxon>
        <taxon>Cryobacterium</taxon>
    </lineage>
</organism>
<accession>A0ABY2I965</accession>
<keyword evidence="3" id="KW-1185">Reference proteome</keyword>